<dbReference type="Proteomes" id="UP000270094">
    <property type="component" value="Unassembled WGS sequence"/>
</dbReference>
<reference evidence="1 2" key="1">
    <citation type="submission" date="2018-11" db="EMBL/GenBank/DDBJ databases">
        <authorList>
            <consortium name="Pathogen Informatics"/>
        </authorList>
    </citation>
    <scope>NUCLEOTIDE SEQUENCE [LARGE SCALE GENOMIC DNA]</scope>
</reference>
<protein>
    <submittedName>
        <fullName evidence="1">Uncharacterized protein</fullName>
    </submittedName>
</protein>
<dbReference type="OrthoDB" id="5865920at2759"/>
<evidence type="ECO:0000313" key="1">
    <source>
        <dbReference type="EMBL" id="VDM70188.1"/>
    </source>
</evidence>
<dbReference type="EMBL" id="UYYB01015020">
    <property type="protein sequence ID" value="VDM70188.1"/>
    <property type="molecule type" value="Genomic_DNA"/>
</dbReference>
<organism evidence="1 2">
    <name type="scientific">Strongylus vulgaris</name>
    <name type="common">Blood worm</name>
    <dbReference type="NCBI Taxonomy" id="40348"/>
    <lineage>
        <taxon>Eukaryota</taxon>
        <taxon>Metazoa</taxon>
        <taxon>Ecdysozoa</taxon>
        <taxon>Nematoda</taxon>
        <taxon>Chromadorea</taxon>
        <taxon>Rhabditida</taxon>
        <taxon>Rhabditina</taxon>
        <taxon>Rhabditomorpha</taxon>
        <taxon>Strongyloidea</taxon>
        <taxon>Strongylidae</taxon>
        <taxon>Strongylus</taxon>
    </lineage>
</organism>
<evidence type="ECO:0000313" key="2">
    <source>
        <dbReference type="Proteomes" id="UP000270094"/>
    </source>
</evidence>
<keyword evidence="2" id="KW-1185">Reference proteome</keyword>
<gene>
    <name evidence="1" type="ORF">SVUK_LOCUS5186</name>
</gene>
<sequence length="49" mass="5484">MICSRNSDRGVFIGENRDGLKEVIPDQKRLAPVVVINSAFNNRSDHMAI</sequence>
<dbReference type="AlphaFoldDB" id="A0A3P7KRL1"/>
<proteinExistence type="predicted"/>
<accession>A0A3P7KRL1</accession>
<name>A0A3P7KRL1_STRVU</name>